<sequence>MPRGLKAEGVGDREVPMRFIVHGLHRTGSMSMRTALHQLGFHNCYHMVSVIESLDVDAELWIKALEAKFGDKGEKWTREDWDKLLGQSQACIDLPAALFTLELAEAYPEAKVIVLNRDPEAWYESVLGSVYKTMKPLSVLDMLRSLYCAALDPQHRAWVRFGMALGKYGLPYDHGTEKDKAIAWFKQSYQEVRDAIPVDRRFEFSVKDGFEPLCKFLDVPVPTVKDEKTGKMVTAPFPHVNDRATFTSRISGMQSKKMREATSNLFTMISKTVTLGLLGYGGYMMWKTRLGGRV</sequence>
<reference evidence="1 2" key="1">
    <citation type="journal article" date="2016" name="PLoS Pathog.">
        <title>Biosynthesis of antibiotic leucinostatins in bio-control fungus Purpureocillium lilacinum and their inhibition on phytophthora revealed by genome mining.</title>
        <authorList>
            <person name="Wang G."/>
            <person name="Liu Z."/>
            <person name="Lin R."/>
            <person name="Li E."/>
            <person name="Mao Z."/>
            <person name="Ling J."/>
            <person name="Yang Y."/>
            <person name="Yin W.B."/>
            <person name="Xie B."/>
        </authorList>
    </citation>
    <scope>NUCLEOTIDE SEQUENCE [LARGE SCALE GENOMIC DNA]</scope>
    <source>
        <strain evidence="1">170</strain>
    </source>
</reference>
<dbReference type="OrthoDB" id="408152at2759"/>
<gene>
    <name evidence="1" type="ORF">VFPPC_04946</name>
</gene>
<dbReference type="Proteomes" id="UP000078397">
    <property type="component" value="Unassembled WGS sequence"/>
</dbReference>
<dbReference type="RefSeq" id="XP_018145605.1">
    <property type="nucleotide sequence ID" value="XM_018284208.1"/>
</dbReference>
<dbReference type="Pfam" id="PF17784">
    <property type="entry name" value="Sulfotransfer_4"/>
    <property type="match status" value="1"/>
</dbReference>
<organism evidence="1 2">
    <name type="scientific">Pochonia chlamydosporia 170</name>
    <dbReference type="NCBI Taxonomy" id="1380566"/>
    <lineage>
        <taxon>Eukaryota</taxon>
        <taxon>Fungi</taxon>
        <taxon>Dikarya</taxon>
        <taxon>Ascomycota</taxon>
        <taxon>Pezizomycotina</taxon>
        <taxon>Sordariomycetes</taxon>
        <taxon>Hypocreomycetidae</taxon>
        <taxon>Hypocreales</taxon>
        <taxon>Clavicipitaceae</taxon>
        <taxon>Pochonia</taxon>
    </lineage>
</organism>
<dbReference type="STRING" id="1380566.A0A179FT11"/>
<evidence type="ECO:0000313" key="1">
    <source>
        <dbReference type="EMBL" id="OAQ68755.1"/>
    </source>
</evidence>
<dbReference type="PANTHER" id="PTHR36978">
    <property type="entry name" value="P-LOOP CONTAINING NUCLEOTIDE TRIPHOSPHATE HYDROLASE"/>
    <property type="match status" value="1"/>
</dbReference>
<dbReference type="EMBL" id="LSBJ02000003">
    <property type="protein sequence ID" value="OAQ68755.1"/>
    <property type="molecule type" value="Genomic_DNA"/>
</dbReference>
<name>A0A179FT11_METCM</name>
<dbReference type="AlphaFoldDB" id="A0A179FT11"/>
<comment type="caution">
    <text evidence="1">The sequence shown here is derived from an EMBL/GenBank/DDBJ whole genome shotgun (WGS) entry which is preliminary data.</text>
</comment>
<keyword evidence="2" id="KW-1185">Reference proteome</keyword>
<dbReference type="SUPFAM" id="SSF52540">
    <property type="entry name" value="P-loop containing nucleoside triphosphate hydrolases"/>
    <property type="match status" value="1"/>
</dbReference>
<dbReference type="KEGG" id="pchm:VFPPC_04946"/>
<protein>
    <submittedName>
        <fullName evidence="1">NAD dependent epimerase/dehydratase</fullName>
    </submittedName>
</protein>
<dbReference type="PANTHER" id="PTHR36978:SF4">
    <property type="entry name" value="P-LOOP CONTAINING NUCLEOSIDE TRIPHOSPHATE HYDROLASE PROTEIN"/>
    <property type="match status" value="1"/>
</dbReference>
<evidence type="ECO:0000313" key="2">
    <source>
        <dbReference type="Proteomes" id="UP000078397"/>
    </source>
</evidence>
<accession>A0A179FT11</accession>
<proteinExistence type="predicted"/>
<dbReference type="Gene3D" id="3.40.50.300">
    <property type="entry name" value="P-loop containing nucleotide triphosphate hydrolases"/>
    <property type="match status" value="1"/>
</dbReference>
<dbReference type="InterPro" id="IPR027417">
    <property type="entry name" value="P-loop_NTPase"/>
</dbReference>
<dbReference type="InterPro" id="IPR040632">
    <property type="entry name" value="Sulfotransfer_4"/>
</dbReference>
<dbReference type="GeneID" id="28848202"/>